<dbReference type="InParanoid" id="A0A0G4GIW9"/>
<evidence type="ECO:0000313" key="6">
    <source>
        <dbReference type="EMBL" id="CEM29781.1"/>
    </source>
</evidence>
<keyword evidence="3" id="KW-0694">RNA-binding</keyword>
<organism evidence="6 7">
    <name type="scientific">Vitrella brassicaformis (strain CCMP3155)</name>
    <dbReference type="NCBI Taxonomy" id="1169540"/>
    <lineage>
        <taxon>Eukaryota</taxon>
        <taxon>Sar</taxon>
        <taxon>Alveolata</taxon>
        <taxon>Colpodellida</taxon>
        <taxon>Vitrellaceae</taxon>
        <taxon>Vitrella</taxon>
    </lineage>
</organism>
<dbReference type="InterPro" id="IPR012677">
    <property type="entry name" value="Nucleotide-bd_a/b_plait_sf"/>
</dbReference>
<dbReference type="Pfam" id="PF00076">
    <property type="entry name" value="RRM_1"/>
    <property type="match status" value="1"/>
</dbReference>
<dbReference type="PROSITE" id="PS50102">
    <property type="entry name" value="RRM"/>
    <property type="match status" value="1"/>
</dbReference>
<dbReference type="GO" id="GO:0000398">
    <property type="term" value="P:mRNA splicing, via spliceosome"/>
    <property type="evidence" value="ECO:0007669"/>
    <property type="project" value="TreeGrafter"/>
</dbReference>
<evidence type="ECO:0000256" key="3">
    <source>
        <dbReference type="PROSITE-ProRule" id="PRU00176"/>
    </source>
</evidence>
<protein>
    <recommendedName>
        <fullName evidence="5">RRM domain-containing protein</fullName>
    </recommendedName>
</protein>
<reference evidence="6 7" key="1">
    <citation type="submission" date="2014-11" db="EMBL/GenBank/DDBJ databases">
        <authorList>
            <person name="Zhu J."/>
            <person name="Qi W."/>
            <person name="Song R."/>
        </authorList>
    </citation>
    <scope>NUCLEOTIDE SEQUENCE [LARGE SCALE GENOMIC DNA]</scope>
</reference>
<dbReference type="InterPro" id="IPR035979">
    <property type="entry name" value="RBD_domain_sf"/>
</dbReference>
<feature type="region of interest" description="Disordered" evidence="4">
    <location>
        <begin position="1"/>
        <end position="184"/>
    </location>
</feature>
<dbReference type="InterPro" id="IPR000504">
    <property type="entry name" value="RRM_dom"/>
</dbReference>
<feature type="domain" description="RRM" evidence="5">
    <location>
        <begin position="189"/>
        <end position="269"/>
    </location>
</feature>
<dbReference type="EMBL" id="CDMY01000680">
    <property type="protein sequence ID" value="CEM29781.1"/>
    <property type="molecule type" value="Genomic_DNA"/>
</dbReference>
<dbReference type="GO" id="GO:0003723">
    <property type="term" value="F:RNA binding"/>
    <property type="evidence" value="ECO:0007669"/>
    <property type="project" value="UniProtKB-UniRule"/>
</dbReference>
<proteinExistence type="predicted"/>
<dbReference type="SUPFAM" id="SSF54928">
    <property type="entry name" value="RNA-binding domain, RBD"/>
    <property type="match status" value="1"/>
</dbReference>
<name>A0A0G4GIW9_VITBC</name>
<dbReference type="SMART" id="SM00360">
    <property type="entry name" value="RRM"/>
    <property type="match status" value="1"/>
</dbReference>
<feature type="compositionally biased region" description="Basic and acidic residues" evidence="4">
    <location>
        <begin position="9"/>
        <end position="21"/>
    </location>
</feature>
<feature type="compositionally biased region" description="Basic and acidic residues" evidence="4">
    <location>
        <begin position="31"/>
        <end position="52"/>
    </location>
</feature>
<evidence type="ECO:0000259" key="5">
    <source>
        <dbReference type="PROSITE" id="PS50102"/>
    </source>
</evidence>
<feature type="compositionally biased region" description="Basic and acidic residues" evidence="4">
    <location>
        <begin position="102"/>
        <end position="135"/>
    </location>
</feature>
<keyword evidence="2" id="KW-0539">Nucleus</keyword>
<comment type="subcellular location">
    <subcellularLocation>
        <location evidence="1">Nucleus</location>
    </subcellularLocation>
</comment>
<dbReference type="PANTHER" id="PTHR13948:SF3">
    <property type="entry name" value="FI21118P1"/>
    <property type="match status" value="1"/>
</dbReference>
<evidence type="ECO:0000256" key="2">
    <source>
        <dbReference type="ARBA" id="ARBA00023242"/>
    </source>
</evidence>
<dbReference type="PANTHER" id="PTHR13948">
    <property type="entry name" value="RNA-BINDING PROTEIN"/>
    <property type="match status" value="1"/>
</dbReference>
<dbReference type="Proteomes" id="UP000041254">
    <property type="component" value="Unassembled WGS sequence"/>
</dbReference>
<gene>
    <name evidence="6" type="ORF">Vbra_17928</name>
</gene>
<accession>A0A0G4GIW9</accession>
<keyword evidence="7" id="KW-1185">Reference proteome</keyword>
<feature type="compositionally biased region" description="Basic and acidic residues" evidence="4">
    <location>
        <begin position="68"/>
        <end position="95"/>
    </location>
</feature>
<feature type="region of interest" description="Disordered" evidence="4">
    <location>
        <begin position="271"/>
        <end position="302"/>
    </location>
</feature>
<dbReference type="GO" id="GO:0005634">
    <property type="term" value="C:nucleus"/>
    <property type="evidence" value="ECO:0007669"/>
    <property type="project" value="UniProtKB-SubCell"/>
</dbReference>
<dbReference type="AlphaFoldDB" id="A0A0G4GIW9"/>
<sequence length="302" mass="35155">MIMMNGRGMRGDRDRERDFMREPPPPYAYHPEGRRYADERDRPPPRDFDRDGPPLYPPYHHHMNGGREGLRERDRDRERERMRYHSDDSRSDRRPTPNPLHNGDRRRDRSPSAPPRDSDRPLPREPPLRRPDYINHHHSPRSPPIIRDIDRERAMRERPPLPDSPPLRGIGGGPRYRERFGAPPQGDANSLYISGLPNNFTAEQVFERIFHGDDDIEKILVPQSSSKALTPFCFVEFKSYEAAKDVLDAYYSEEVCVDGKQVFMQWAKKRTGAAEGGWVPPGRRAPPKQQDNRSSSRRPPSK</sequence>
<evidence type="ECO:0000256" key="4">
    <source>
        <dbReference type="SAM" id="MobiDB-lite"/>
    </source>
</evidence>
<dbReference type="CDD" id="cd00590">
    <property type="entry name" value="RRM_SF"/>
    <property type="match status" value="1"/>
</dbReference>
<dbReference type="Gene3D" id="3.30.70.330">
    <property type="match status" value="1"/>
</dbReference>
<evidence type="ECO:0000313" key="7">
    <source>
        <dbReference type="Proteomes" id="UP000041254"/>
    </source>
</evidence>
<dbReference type="VEuPathDB" id="CryptoDB:Vbra_17928"/>
<feature type="compositionally biased region" description="Basic and acidic residues" evidence="4">
    <location>
        <begin position="147"/>
        <end position="160"/>
    </location>
</feature>
<evidence type="ECO:0000256" key="1">
    <source>
        <dbReference type="ARBA" id="ARBA00004123"/>
    </source>
</evidence>